<accession>A0ABR0ADR4</accession>
<protein>
    <submittedName>
        <fullName evidence="1">Uncharacterized protein</fullName>
    </submittedName>
</protein>
<organism evidence="1 2">
    <name type="scientific">Daphnia magna</name>
    <dbReference type="NCBI Taxonomy" id="35525"/>
    <lineage>
        <taxon>Eukaryota</taxon>
        <taxon>Metazoa</taxon>
        <taxon>Ecdysozoa</taxon>
        <taxon>Arthropoda</taxon>
        <taxon>Crustacea</taxon>
        <taxon>Branchiopoda</taxon>
        <taxon>Diplostraca</taxon>
        <taxon>Cladocera</taxon>
        <taxon>Anomopoda</taxon>
        <taxon>Daphniidae</taxon>
        <taxon>Daphnia</taxon>
    </lineage>
</organism>
<evidence type="ECO:0000313" key="1">
    <source>
        <dbReference type="EMBL" id="KAK4023228.1"/>
    </source>
</evidence>
<keyword evidence="2" id="KW-1185">Reference proteome</keyword>
<dbReference type="Proteomes" id="UP001234178">
    <property type="component" value="Unassembled WGS sequence"/>
</dbReference>
<gene>
    <name evidence="1" type="ORF">OUZ56_008651</name>
</gene>
<evidence type="ECO:0000313" key="2">
    <source>
        <dbReference type="Proteomes" id="UP001234178"/>
    </source>
</evidence>
<reference evidence="1 2" key="1">
    <citation type="journal article" date="2023" name="Nucleic Acids Res.">
        <title>The hologenome of Daphnia magna reveals possible DNA methylation and microbiome-mediated evolution of the host genome.</title>
        <authorList>
            <person name="Chaturvedi A."/>
            <person name="Li X."/>
            <person name="Dhandapani V."/>
            <person name="Marshall H."/>
            <person name="Kissane S."/>
            <person name="Cuenca-Cambronero M."/>
            <person name="Asole G."/>
            <person name="Calvet F."/>
            <person name="Ruiz-Romero M."/>
            <person name="Marangio P."/>
            <person name="Guigo R."/>
            <person name="Rago D."/>
            <person name="Mirbahai L."/>
            <person name="Eastwood N."/>
            <person name="Colbourne J.K."/>
            <person name="Zhou J."/>
            <person name="Mallon E."/>
            <person name="Orsini L."/>
        </authorList>
    </citation>
    <scope>NUCLEOTIDE SEQUENCE [LARGE SCALE GENOMIC DNA]</scope>
    <source>
        <strain evidence="1">LRV0_1</strain>
    </source>
</reference>
<dbReference type="EMBL" id="JAOYFB010000037">
    <property type="protein sequence ID" value="KAK4023228.1"/>
    <property type="molecule type" value="Genomic_DNA"/>
</dbReference>
<comment type="caution">
    <text evidence="1">The sequence shown here is derived from an EMBL/GenBank/DDBJ whole genome shotgun (WGS) entry which is preliminary data.</text>
</comment>
<sequence length="99" mass="11148">MVDTLKVPQCAELTIGWHRPTNRLEEDSRFQEAGPRFTDSQGIDVEDSHSLLRTTSHRVSRERASKKPGYIGASWPLEVNILSATVLQAQRLVKSPHLV</sequence>
<name>A0ABR0ADR4_9CRUS</name>
<proteinExistence type="predicted"/>